<dbReference type="SUPFAM" id="SSF158997">
    <property type="entry name" value="Trm112p-like"/>
    <property type="match status" value="1"/>
</dbReference>
<dbReference type="STRING" id="44742.AXF13_10365"/>
<feature type="region of interest" description="Disordered" evidence="1">
    <location>
        <begin position="61"/>
        <end position="83"/>
    </location>
</feature>
<dbReference type="RefSeq" id="WP_062253082.1">
    <property type="nucleotide sequence ID" value="NZ_CP014229.1"/>
</dbReference>
<dbReference type="EMBL" id="CP014229">
    <property type="protein sequence ID" value="AMD90487.1"/>
    <property type="molecule type" value="Genomic_DNA"/>
</dbReference>
<evidence type="ECO:0000313" key="3">
    <source>
        <dbReference type="Proteomes" id="UP000069241"/>
    </source>
</evidence>
<protein>
    <submittedName>
        <fullName evidence="2">Glycine cleavage system protein H</fullName>
    </submittedName>
</protein>
<evidence type="ECO:0000256" key="1">
    <source>
        <dbReference type="SAM" id="MobiDB-lite"/>
    </source>
</evidence>
<organism evidence="2 3">
    <name type="scientific">Desulfovibrio fairfieldensis</name>
    <dbReference type="NCBI Taxonomy" id="44742"/>
    <lineage>
        <taxon>Bacteria</taxon>
        <taxon>Pseudomonadati</taxon>
        <taxon>Thermodesulfobacteriota</taxon>
        <taxon>Desulfovibrionia</taxon>
        <taxon>Desulfovibrionales</taxon>
        <taxon>Desulfovibrionaceae</taxon>
        <taxon>Desulfovibrio</taxon>
    </lineage>
</organism>
<dbReference type="Pfam" id="PF03966">
    <property type="entry name" value="Trm112p"/>
    <property type="match status" value="1"/>
</dbReference>
<accession>A0A0X8JKL2</accession>
<reference evidence="3" key="1">
    <citation type="submission" date="2016-02" db="EMBL/GenBank/DDBJ databases">
        <authorList>
            <person name="Holder M.E."/>
            <person name="Ajami N.J."/>
            <person name="Petrosino J.F."/>
        </authorList>
    </citation>
    <scope>NUCLEOTIDE SEQUENCE [LARGE SCALE GENOMIC DNA]</scope>
    <source>
        <strain evidence="3">CCUG 45958</strain>
    </source>
</reference>
<dbReference type="Gene3D" id="2.20.25.10">
    <property type="match status" value="1"/>
</dbReference>
<name>A0A0X8JKL2_9BACT</name>
<feature type="compositionally biased region" description="Basic and acidic residues" evidence="1">
    <location>
        <begin position="65"/>
        <end position="83"/>
    </location>
</feature>
<dbReference type="Proteomes" id="UP000069241">
    <property type="component" value="Chromosome"/>
</dbReference>
<keyword evidence="3" id="KW-1185">Reference proteome</keyword>
<dbReference type="KEGG" id="dfi:AXF13_10365"/>
<dbReference type="InterPro" id="IPR005651">
    <property type="entry name" value="Trm112-like"/>
</dbReference>
<evidence type="ECO:0000313" key="2">
    <source>
        <dbReference type="EMBL" id="AMD90487.1"/>
    </source>
</evidence>
<proteinExistence type="predicted"/>
<gene>
    <name evidence="2" type="ORF">AXF13_10365</name>
</gene>
<sequence>MPMNTEELLRILACPRCLGTLEALARDGRTQGFACQACQVVYPVRDDIPVMLIEEAVPRAQWDQGAREKSASEHVGERAGELD</sequence>
<dbReference type="AlphaFoldDB" id="A0A0X8JKL2"/>